<comment type="caution">
    <text evidence="5">The sequence shown here is derived from an EMBL/GenBank/DDBJ whole genome shotgun (WGS) entry which is preliminary data.</text>
</comment>
<evidence type="ECO:0000313" key="5">
    <source>
        <dbReference type="EMBL" id="PSK96258.1"/>
    </source>
</evidence>
<dbReference type="GO" id="GO:0003677">
    <property type="term" value="F:DNA binding"/>
    <property type="evidence" value="ECO:0007669"/>
    <property type="project" value="UniProtKB-KW"/>
</dbReference>
<keyword evidence="2 5" id="KW-0238">DNA-binding</keyword>
<dbReference type="RefSeq" id="WP_245928885.1">
    <property type="nucleotide sequence ID" value="NZ_PYGA01000012.1"/>
</dbReference>
<evidence type="ECO:0000256" key="3">
    <source>
        <dbReference type="ARBA" id="ARBA00023163"/>
    </source>
</evidence>
<feature type="domain" description="HTH marR-type" evidence="4">
    <location>
        <begin position="6"/>
        <end position="142"/>
    </location>
</feature>
<reference evidence="5 6" key="1">
    <citation type="submission" date="2018-03" db="EMBL/GenBank/DDBJ databases">
        <title>Genomic Encyclopedia of Archaeal and Bacterial Type Strains, Phase II (KMG-II): from individual species to whole genera.</title>
        <authorList>
            <person name="Goeker M."/>
        </authorList>
    </citation>
    <scope>NUCLEOTIDE SEQUENCE [LARGE SCALE GENOMIC DNA]</scope>
    <source>
        <strain evidence="5 6">DSM 45312</strain>
    </source>
</reference>
<dbReference type="PANTHER" id="PTHR33164">
    <property type="entry name" value="TRANSCRIPTIONAL REGULATOR, MARR FAMILY"/>
    <property type="match status" value="1"/>
</dbReference>
<dbReference type="InterPro" id="IPR000835">
    <property type="entry name" value="HTH_MarR-typ"/>
</dbReference>
<evidence type="ECO:0000313" key="6">
    <source>
        <dbReference type="Proteomes" id="UP000240542"/>
    </source>
</evidence>
<dbReference type="InterPro" id="IPR023187">
    <property type="entry name" value="Tscrpt_reg_MarR-type_CS"/>
</dbReference>
<dbReference type="Proteomes" id="UP000240542">
    <property type="component" value="Unassembled WGS sequence"/>
</dbReference>
<dbReference type="AlphaFoldDB" id="A0A2P8DGC7"/>
<dbReference type="InterPro" id="IPR036390">
    <property type="entry name" value="WH_DNA-bd_sf"/>
</dbReference>
<dbReference type="SUPFAM" id="SSF46785">
    <property type="entry name" value="Winged helix' DNA-binding domain"/>
    <property type="match status" value="1"/>
</dbReference>
<dbReference type="GO" id="GO:0003700">
    <property type="term" value="F:DNA-binding transcription factor activity"/>
    <property type="evidence" value="ECO:0007669"/>
    <property type="project" value="InterPro"/>
</dbReference>
<gene>
    <name evidence="5" type="ORF">CLV63_112141</name>
</gene>
<dbReference type="EMBL" id="PYGA01000012">
    <property type="protein sequence ID" value="PSK96258.1"/>
    <property type="molecule type" value="Genomic_DNA"/>
</dbReference>
<dbReference type="PANTHER" id="PTHR33164:SF43">
    <property type="entry name" value="HTH-TYPE TRANSCRIPTIONAL REPRESSOR YETL"/>
    <property type="match status" value="1"/>
</dbReference>
<organism evidence="5 6">
    <name type="scientific">Murinocardiopsis flavida</name>
    <dbReference type="NCBI Taxonomy" id="645275"/>
    <lineage>
        <taxon>Bacteria</taxon>
        <taxon>Bacillati</taxon>
        <taxon>Actinomycetota</taxon>
        <taxon>Actinomycetes</taxon>
        <taxon>Streptosporangiales</taxon>
        <taxon>Nocardiopsidaceae</taxon>
        <taxon>Murinocardiopsis</taxon>
    </lineage>
</organism>
<dbReference type="PROSITE" id="PS01117">
    <property type="entry name" value="HTH_MARR_1"/>
    <property type="match status" value="1"/>
</dbReference>
<name>A0A2P8DGC7_9ACTN</name>
<dbReference type="PROSITE" id="PS50995">
    <property type="entry name" value="HTH_MARR_2"/>
    <property type="match status" value="1"/>
</dbReference>
<dbReference type="InterPro" id="IPR039422">
    <property type="entry name" value="MarR/SlyA-like"/>
</dbReference>
<dbReference type="Pfam" id="PF01047">
    <property type="entry name" value="MarR"/>
    <property type="match status" value="1"/>
</dbReference>
<sequence length="152" mass="17227">MDGADLERLAGDIGDVRRALMPDFALEALRGLEHNEPSMIQVATLYLLDRSGAPTQRELAERIGRSVSATSRLIDQLVRRGLVARRDDPEDRRARRIVLTETGTAFLRRFERLRAEAQLSLVNDLTADERRLVARAMELLGESARRRSHDHT</sequence>
<dbReference type="GO" id="GO:0006950">
    <property type="term" value="P:response to stress"/>
    <property type="evidence" value="ECO:0007669"/>
    <property type="project" value="TreeGrafter"/>
</dbReference>
<evidence type="ECO:0000259" key="4">
    <source>
        <dbReference type="PROSITE" id="PS50995"/>
    </source>
</evidence>
<keyword evidence="1" id="KW-0805">Transcription regulation</keyword>
<proteinExistence type="predicted"/>
<keyword evidence="6" id="KW-1185">Reference proteome</keyword>
<dbReference type="InterPro" id="IPR036388">
    <property type="entry name" value="WH-like_DNA-bd_sf"/>
</dbReference>
<dbReference type="SMART" id="SM00347">
    <property type="entry name" value="HTH_MARR"/>
    <property type="match status" value="1"/>
</dbReference>
<evidence type="ECO:0000256" key="1">
    <source>
        <dbReference type="ARBA" id="ARBA00023015"/>
    </source>
</evidence>
<evidence type="ECO:0000256" key="2">
    <source>
        <dbReference type="ARBA" id="ARBA00023125"/>
    </source>
</evidence>
<dbReference type="PRINTS" id="PR00598">
    <property type="entry name" value="HTHMARR"/>
</dbReference>
<keyword evidence="3" id="KW-0804">Transcription</keyword>
<dbReference type="Gene3D" id="1.10.10.10">
    <property type="entry name" value="Winged helix-like DNA-binding domain superfamily/Winged helix DNA-binding domain"/>
    <property type="match status" value="1"/>
</dbReference>
<accession>A0A2P8DGC7</accession>
<protein>
    <submittedName>
        <fullName evidence="5">DNA-binding MarR family transcriptional regulator</fullName>
    </submittedName>
</protein>